<dbReference type="HOGENOM" id="CLU_3227784_0_0_2"/>
<accession>F4FY44</accession>
<evidence type="ECO:0000313" key="2">
    <source>
        <dbReference type="Proteomes" id="UP000007812"/>
    </source>
</evidence>
<evidence type="ECO:0000313" key="1">
    <source>
        <dbReference type="EMBL" id="AEB95417.1"/>
    </source>
</evidence>
<dbReference type="AlphaFoldDB" id="F4FY44"/>
<dbReference type="KEGG" id="mcn:Mcup_1314"/>
<dbReference type="Proteomes" id="UP000007812">
    <property type="component" value="Chromosome"/>
</dbReference>
<dbReference type="STRING" id="1006006.Mcup_1314"/>
<gene>
    <name evidence="1" type="ordered locus">Mcup_1314</name>
</gene>
<proteinExistence type="predicted"/>
<sequence>MKPFIDRNKGRLVQEGLNHVSDLRGTNVAKELIKKALISDGAP</sequence>
<dbReference type="PATRIC" id="fig|1006006.8.peg.1308"/>
<keyword evidence="2" id="KW-1185">Reference proteome</keyword>
<reference evidence="1 2" key="1">
    <citation type="journal article" date="2011" name="J. Bacteriol.">
        <title>Complete genome sequence of Metallosphaera cuprina, a metal sulfide-oxidizing archaeon from a hot spring.</title>
        <authorList>
            <person name="Liu L.J."/>
            <person name="You X.Y."/>
            <person name="Zheng H."/>
            <person name="Wang S."/>
            <person name="Jiang C.Y."/>
            <person name="Liu S.J."/>
        </authorList>
    </citation>
    <scope>NUCLEOTIDE SEQUENCE [LARGE SCALE GENOMIC DNA]</scope>
    <source>
        <strain evidence="1 2">Ar-4</strain>
    </source>
</reference>
<organism evidence="1 2">
    <name type="scientific">Metallosphaera cuprina (strain Ar-4)</name>
    <dbReference type="NCBI Taxonomy" id="1006006"/>
    <lineage>
        <taxon>Archaea</taxon>
        <taxon>Thermoproteota</taxon>
        <taxon>Thermoprotei</taxon>
        <taxon>Sulfolobales</taxon>
        <taxon>Sulfolobaceae</taxon>
        <taxon>Metallosphaera</taxon>
    </lineage>
</organism>
<name>F4FY44_METCR</name>
<dbReference type="EMBL" id="CP002656">
    <property type="protein sequence ID" value="AEB95417.1"/>
    <property type="molecule type" value="Genomic_DNA"/>
</dbReference>
<protein>
    <submittedName>
        <fullName evidence="1">Uncharacterized protein</fullName>
    </submittedName>
</protein>